<dbReference type="Proteomes" id="UP000008372">
    <property type="component" value="Unassembled WGS sequence"/>
</dbReference>
<reference evidence="1 2" key="1">
    <citation type="journal article" date="2014" name="Environ. Microbiol.">
        <title>Comparative genomics of the marine bacterial genus Glaciecola reveals the high degree of genomic diversity and genomic characteristic for cold adaptation.</title>
        <authorList>
            <person name="Qin Q.L."/>
            <person name="Xie B.B."/>
            <person name="Yu Y."/>
            <person name="Shu Y.L."/>
            <person name="Rong J.C."/>
            <person name="Zhang Y.J."/>
            <person name="Zhao D.L."/>
            <person name="Chen X.L."/>
            <person name="Zhang X.Y."/>
            <person name="Chen B."/>
            <person name="Zhou B.C."/>
            <person name="Zhang Y.Z."/>
        </authorList>
    </citation>
    <scope>NUCLEOTIDE SEQUENCE [LARGE SCALE GENOMIC DNA]</scope>
    <source>
        <strain evidence="1 2">NO2</strain>
    </source>
</reference>
<accession>A0ABQ0IDI6</accession>
<name>A0ABQ0IDI6_9ALTE</name>
<organism evidence="1 2">
    <name type="scientific">Paraglaciecola agarilytica NO2</name>
    <dbReference type="NCBI Taxonomy" id="1125747"/>
    <lineage>
        <taxon>Bacteria</taxon>
        <taxon>Pseudomonadati</taxon>
        <taxon>Pseudomonadota</taxon>
        <taxon>Gammaproteobacteria</taxon>
        <taxon>Alteromonadales</taxon>
        <taxon>Alteromonadaceae</taxon>
        <taxon>Paraglaciecola</taxon>
    </lineage>
</organism>
<dbReference type="EMBL" id="BAEK01000080">
    <property type="protein sequence ID" value="GAC07331.1"/>
    <property type="molecule type" value="Genomic_DNA"/>
</dbReference>
<keyword evidence="2" id="KW-1185">Reference proteome</keyword>
<comment type="caution">
    <text evidence="1">The sequence shown here is derived from an EMBL/GenBank/DDBJ whole genome shotgun (WGS) entry which is preliminary data.</text>
</comment>
<sequence length="123" mass="14024">MQQAYSALAHFALLKEKLKYCPRIRLYADNDSGIKLAIGAIFPNWIAYETLHVFQISADKTGSAQYLDEATTEHLKQVEAELIREKPDISKPEIKARLWQEQLSNRMLVGNAKSEWVMQSQSG</sequence>
<gene>
    <name evidence="1" type="ORF">GAGA_4506</name>
</gene>
<proteinExistence type="predicted"/>
<dbReference type="RefSeq" id="WP_008306255.1">
    <property type="nucleotide sequence ID" value="NZ_BAEK01000080.1"/>
</dbReference>
<evidence type="ECO:0000313" key="1">
    <source>
        <dbReference type="EMBL" id="GAC07331.1"/>
    </source>
</evidence>
<evidence type="ECO:0000313" key="2">
    <source>
        <dbReference type="Proteomes" id="UP000008372"/>
    </source>
</evidence>
<protein>
    <submittedName>
        <fullName evidence="1">Uncharacterized protein</fullName>
    </submittedName>
</protein>